<keyword evidence="3 6" id="KW-1133">Transmembrane helix</keyword>
<dbReference type="AlphaFoldDB" id="A0A7S2YAB7"/>
<feature type="region of interest" description="Disordered" evidence="5">
    <location>
        <begin position="109"/>
        <end position="154"/>
    </location>
</feature>
<feature type="compositionally biased region" description="Low complexity" evidence="5">
    <location>
        <begin position="109"/>
        <end position="122"/>
    </location>
</feature>
<feature type="transmembrane region" description="Helical" evidence="6">
    <location>
        <begin position="276"/>
        <end position="297"/>
    </location>
</feature>
<keyword evidence="7" id="KW-0732">Signal</keyword>
<dbReference type="GO" id="GO:0015179">
    <property type="term" value="F:L-amino acid transmembrane transporter activity"/>
    <property type="evidence" value="ECO:0007669"/>
    <property type="project" value="TreeGrafter"/>
</dbReference>
<keyword evidence="2 6" id="KW-0812">Transmembrane</keyword>
<evidence type="ECO:0000256" key="6">
    <source>
        <dbReference type="SAM" id="Phobius"/>
    </source>
</evidence>
<evidence type="ECO:0000256" key="1">
    <source>
        <dbReference type="ARBA" id="ARBA00004141"/>
    </source>
</evidence>
<protein>
    <recommendedName>
        <fullName evidence="8">Amino acid transporter transmembrane domain-containing protein</fullName>
    </recommendedName>
</protein>
<name>A0A7S2YAB7_9STRA</name>
<dbReference type="PANTHER" id="PTHR22950">
    <property type="entry name" value="AMINO ACID TRANSPORTER"/>
    <property type="match status" value="1"/>
</dbReference>
<reference evidence="9" key="1">
    <citation type="submission" date="2021-01" db="EMBL/GenBank/DDBJ databases">
        <authorList>
            <person name="Corre E."/>
            <person name="Pelletier E."/>
            <person name="Niang G."/>
            <person name="Scheremetjew M."/>
            <person name="Finn R."/>
            <person name="Kale V."/>
            <person name="Holt S."/>
            <person name="Cochrane G."/>
            <person name="Meng A."/>
            <person name="Brown T."/>
            <person name="Cohen L."/>
        </authorList>
    </citation>
    <scope>NUCLEOTIDE SEQUENCE</scope>
    <source>
        <strain evidence="9">CCMP125</strain>
    </source>
</reference>
<feature type="transmembrane region" description="Helical" evidence="6">
    <location>
        <begin position="189"/>
        <end position="218"/>
    </location>
</feature>
<feature type="transmembrane region" description="Helical" evidence="6">
    <location>
        <begin position="538"/>
        <end position="558"/>
    </location>
</feature>
<feature type="signal peptide" evidence="7">
    <location>
        <begin position="1"/>
        <end position="19"/>
    </location>
</feature>
<dbReference type="EMBL" id="HBHT01015964">
    <property type="protein sequence ID" value="CAD9962740.1"/>
    <property type="molecule type" value="Transcribed_RNA"/>
</dbReference>
<evidence type="ECO:0000313" key="9">
    <source>
        <dbReference type="EMBL" id="CAD9962740.1"/>
    </source>
</evidence>
<feature type="transmembrane region" description="Helical" evidence="6">
    <location>
        <begin position="398"/>
        <end position="422"/>
    </location>
</feature>
<feature type="region of interest" description="Disordered" evidence="5">
    <location>
        <begin position="51"/>
        <end position="80"/>
    </location>
</feature>
<evidence type="ECO:0000256" key="4">
    <source>
        <dbReference type="ARBA" id="ARBA00023136"/>
    </source>
</evidence>
<accession>A0A7S2YAB7</accession>
<feature type="chain" id="PRO_5030834243" description="Amino acid transporter transmembrane domain-containing protein" evidence="7">
    <location>
        <begin position="20"/>
        <end position="561"/>
    </location>
</feature>
<keyword evidence="4 6" id="KW-0472">Membrane</keyword>
<feature type="transmembrane region" description="Helical" evidence="6">
    <location>
        <begin position="309"/>
        <end position="330"/>
    </location>
</feature>
<evidence type="ECO:0000259" key="8">
    <source>
        <dbReference type="Pfam" id="PF01490"/>
    </source>
</evidence>
<proteinExistence type="predicted"/>
<comment type="subcellular location">
    <subcellularLocation>
        <location evidence="1">Membrane</location>
        <topology evidence="1">Multi-pass membrane protein</topology>
    </subcellularLocation>
</comment>
<sequence>MIVATSCLLWLLSVGEVSGRRSFVQPATAPVTSRQQPNGRLRNDFKDPLAAALGLRGGGPQGESTNSGARGSNGDGEAGGMFENVMKKTMLALGAFAVQQTLTKMADSGQLSLPQKQQQPKQRTLMVQDAPSSKRGLLEAAPKKEPEGDASTGATIPEHVFNMVKGIVGVGVLSLPAGIAAFGNAPSAILPAVAIITLIGIMSAIGFSWTGQVCAIVAQDKKAKISSPSYRQAWSYSISEKSSWIPSLSTTSMTFIACLCFSMVLADSLTDLVKPLVAGAGRTSVLWGTTALVLLPLCWMKDLKSLAPFSLLGVAGMMYTGLAMAARYFGGNYDAGSPFLEKIPESLQPSFGSDGWKAVFKPGSILLVSMLSTAYMCHYNAPKFYNELKDNTIPRFNTVVAAGFGVSILMTAFIACLGFATFGANSNGFVLNNYAPTDFWMSLSRVAVAVALTFSYPLCFQGLREGILDVLQIPPAERKDSHLNSATVLLLLCLTLLATVLKDVSLVLAFTGATLGNLLCYIYPALMYGRVNPRVKIPALMLGTIGVVLGVIGVKLALEAV</sequence>
<feature type="transmembrane region" description="Helical" evidence="6">
    <location>
        <begin position="507"/>
        <end position="526"/>
    </location>
</feature>
<dbReference type="Pfam" id="PF01490">
    <property type="entry name" value="Aa_trans"/>
    <property type="match status" value="1"/>
</dbReference>
<gene>
    <name evidence="9" type="ORF">APAL1065_LOCUS10650</name>
</gene>
<evidence type="ECO:0000256" key="5">
    <source>
        <dbReference type="SAM" id="MobiDB-lite"/>
    </source>
</evidence>
<organism evidence="9">
    <name type="scientific">Entomoneis paludosa</name>
    <dbReference type="NCBI Taxonomy" id="265537"/>
    <lineage>
        <taxon>Eukaryota</taxon>
        <taxon>Sar</taxon>
        <taxon>Stramenopiles</taxon>
        <taxon>Ochrophyta</taxon>
        <taxon>Bacillariophyta</taxon>
        <taxon>Bacillariophyceae</taxon>
        <taxon>Bacillariophycidae</taxon>
        <taxon>Entomoneidaceae</taxon>
        <taxon>Entomoneis</taxon>
    </lineage>
</organism>
<feature type="domain" description="Amino acid transporter transmembrane" evidence="8">
    <location>
        <begin position="154"/>
        <end position="537"/>
    </location>
</feature>
<feature type="transmembrane region" description="Helical" evidence="6">
    <location>
        <begin position="244"/>
        <end position="264"/>
    </location>
</feature>
<evidence type="ECO:0000256" key="3">
    <source>
        <dbReference type="ARBA" id="ARBA00022989"/>
    </source>
</evidence>
<feature type="transmembrane region" description="Helical" evidence="6">
    <location>
        <begin position="359"/>
        <end position="377"/>
    </location>
</feature>
<feature type="transmembrane region" description="Helical" evidence="6">
    <location>
        <begin position="483"/>
        <end position="501"/>
    </location>
</feature>
<evidence type="ECO:0000256" key="2">
    <source>
        <dbReference type="ARBA" id="ARBA00022692"/>
    </source>
</evidence>
<dbReference type="GO" id="GO:0016020">
    <property type="term" value="C:membrane"/>
    <property type="evidence" value="ECO:0007669"/>
    <property type="project" value="UniProtKB-SubCell"/>
</dbReference>
<dbReference type="InterPro" id="IPR013057">
    <property type="entry name" value="AA_transpt_TM"/>
</dbReference>
<dbReference type="PANTHER" id="PTHR22950:SF652">
    <property type="entry name" value="TRANSMEMBRANE AMINO ACID TRANSPORTER FAMILY PROTEIN"/>
    <property type="match status" value="1"/>
</dbReference>
<feature type="transmembrane region" description="Helical" evidence="6">
    <location>
        <begin position="442"/>
        <end position="463"/>
    </location>
</feature>
<evidence type="ECO:0000256" key="7">
    <source>
        <dbReference type="SAM" id="SignalP"/>
    </source>
</evidence>